<keyword evidence="2" id="KW-1185">Reference proteome</keyword>
<proteinExistence type="predicted"/>
<name>A0ABV1FQY8_9BACT</name>
<gene>
    <name evidence="1" type="ORF">AAAT34_06940</name>
</gene>
<comment type="caution">
    <text evidence="1">The sequence shown here is derived from an EMBL/GenBank/DDBJ whole genome shotgun (WGS) entry which is preliminary data.</text>
</comment>
<protein>
    <submittedName>
        <fullName evidence="1">Pyridoxamine 5'-phosphate oxidase family protein</fullName>
    </submittedName>
</protein>
<reference evidence="1 2" key="1">
    <citation type="submission" date="2024-04" db="EMBL/GenBank/DDBJ databases">
        <title>Human intestinal bacterial collection.</title>
        <authorList>
            <person name="Pauvert C."/>
            <person name="Hitch T.C.A."/>
            <person name="Clavel T."/>
        </authorList>
    </citation>
    <scope>NUCLEOTIDE SEQUENCE [LARGE SCALE GENOMIC DNA]</scope>
    <source>
        <strain evidence="1 2">CLA-AA-H145</strain>
    </source>
</reference>
<dbReference type="Gene3D" id="2.30.110.10">
    <property type="entry name" value="Electron Transport, Fmn-binding Protein, Chain A"/>
    <property type="match status" value="1"/>
</dbReference>
<dbReference type="SUPFAM" id="SSF50475">
    <property type="entry name" value="FMN-binding split barrel"/>
    <property type="match status" value="1"/>
</dbReference>
<dbReference type="PANTHER" id="PTHR34071:SF2">
    <property type="entry name" value="FLAVIN-NUCLEOTIDE-BINDING PROTEIN"/>
    <property type="match status" value="1"/>
</dbReference>
<dbReference type="Proteomes" id="UP001487296">
    <property type="component" value="Unassembled WGS sequence"/>
</dbReference>
<evidence type="ECO:0000313" key="1">
    <source>
        <dbReference type="EMBL" id="MEQ2486790.1"/>
    </source>
</evidence>
<dbReference type="EMBL" id="JBBNFP010000022">
    <property type="protein sequence ID" value="MEQ2486790.1"/>
    <property type="molecule type" value="Genomic_DNA"/>
</dbReference>
<evidence type="ECO:0000313" key="2">
    <source>
        <dbReference type="Proteomes" id="UP001487296"/>
    </source>
</evidence>
<dbReference type="InterPro" id="IPR024747">
    <property type="entry name" value="Pyridox_Oxase-rel"/>
</dbReference>
<dbReference type="RefSeq" id="WP_252344925.1">
    <property type="nucleotide sequence ID" value="NZ_JAHKBE010000022.1"/>
</dbReference>
<dbReference type="PANTHER" id="PTHR34071">
    <property type="entry name" value="5-NITROIMIDAZOLE ANTIBIOTICS RESISTANCE PROTEIN, NIMA-FAMILY-RELATED PROTEIN-RELATED"/>
    <property type="match status" value="1"/>
</dbReference>
<dbReference type="Pfam" id="PF12900">
    <property type="entry name" value="Pyridox_ox_2"/>
    <property type="match status" value="1"/>
</dbReference>
<organism evidence="1 2">
    <name type="scientific">Hallella faecis</name>
    <dbReference type="NCBI Taxonomy" id="2841596"/>
    <lineage>
        <taxon>Bacteria</taxon>
        <taxon>Pseudomonadati</taxon>
        <taxon>Bacteroidota</taxon>
        <taxon>Bacteroidia</taxon>
        <taxon>Bacteroidales</taxon>
        <taxon>Prevotellaceae</taxon>
        <taxon>Hallella</taxon>
    </lineage>
</organism>
<sequence>MTKIRKESRAMDSGWALEVMHKAPYITVSFIDHDGHPYGLPLSLASDDDANWYFHGALEGKKLEAIKAHPEVCLSAVTRCAPTVGPKDGSFTLQYKSAVAFGRAEMVTNEAEKTHALHLICQRFLPHHMAAFEPSVARSLGRTAVVRITLTEPPTGKRKQYDKEGVEMKYGRME</sequence>
<accession>A0ABV1FQY8</accession>
<dbReference type="InterPro" id="IPR012349">
    <property type="entry name" value="Split_barrel_FMN-bd"/>
</dbReference>